<evidence type="ECO:0000313" key="4">
    <source>
        <dbReference type="EMBL" id="MBC8558992.1"/>
    </source>
</evidence>
<keyword evidence="5" id="KW-1185">Reference proteome</keyword>
<evidence type="ECO:0000259" key="3">
    <source>
        <dbReference type="Pfam" id="PF22725"/>
    </source>
</evidence>
<keyword evidence="1" id="KW-0560">Oxidoreductase</keyword>
<proteinExistence type="predicted"/>
<dbReference type="PANTHER" id="PTHR43818:SF11">
    <property type="entry name" value="BCDNA.GH03377"/>
    <property type="match status" value="1"/>
</dbReference>
<sequence length="344" mass="38429">MKKTYGIVIVGCGHIGLEHLEAVYYRDDVNLIGTVDLNKDAARFAAKKFGAKSYGTDYKEYLNRDDVDIVLIATYAKTHLQILKDCLQAEKHVLCEKPIATNLADGKAFFEAAKASGSKVLIAHVLRHNATYQKAAELIQSGLIGEVRLIRMVQNHHVMDKKRYAALLRDCPPIIDCAVHYVDVIRWFTGLEIRSVGGVGARIGDIAPEGSYNYGMMTMELSNGGVAYYEAGWSSTNASQNLKEFIGDKGRLRINLQANRASDQEEGDSIEWYDAESKSYHVINSPSVYKNMYGQLECLIKMIEGEAGSPTMEDAYKAFCLTILGDRAIREHRVIPVTEEELYR</sequence>
<dbReference type="SUPFAM" id="SSF55347">
    <property type="entry name" value="Glyceraldehyde-3-phosphate dehydrogenase-like, C-terminal domain"/>
    <property type="match status" value="1"/>
</dbReference>
<feature type="domain" description="GFO/IDH/MocA-like oxidoreductase" evidence="3">
    <location>
        <begin position="132"/>
        <end position="253"/>
    </location>
</feature>
<dbReference type="GO" id="GO:0016491">
    <property type="term" value="F:oxidoreductase activity"/>
    <property type="evidence" value="ECO:0007669"/>
    <property type="project" value="UniProtKB-KW"/>
</dbReference>
<dbReference type="Proteomes" id="UP000610760">
    <property type="component" value="Unassembled WGS sequence"/>
</dbReference>
<feature type="domain" description="Gfo/Idh/MocA-like oxidoreductase N-terminal" evidence="2">
    <location>
        <begin position="7"/>
        <end position="123"/>
    </location>
</feature>
<dbReference type="InterPro" id="IPR055170">
    <property type="entry name" value="GFO_IDH_MocA-like_dom"/>
</dbReference>
<evidence type="ECO:0000313" key="5">
    <source>
        <dbReference type="Proteomes" id="UP000610760"/>
    </source>
</evidence>
<dbReference type="Pfam" id="PF22725">
    <property type="entry name" value="GFO_IDH_MocA_C3"/>
    <property type="match status" value="1"/>
</dbReference>
<dbReference type="InterPro" id="IPR000683">
    <property type="entry name" value="Gfo/Idh/MocA-like_OxRdtase_N"/>
</dbReference>
<dbReference type="AlphaFoldDB" id="A0A926I6N6"/>
<dbReference type="GO" id="GO:0000166">
    <property type="term" value="F:nucleotide binding"/>
    <property type="evidence" value="ECO:0007669"/>
    <property type="project" value="InterPro"/>
</dbReference>
<dbReference type="RefSeq" id="WP_249293886.1">
    <property type="nucleotide sequence ID" value="NZ_JACRSV010000001.1"/>
</dbReference>
<organism evidence="4 5">
    <name type="scientific">Fumia xinanensis</name>
    <dbReference type="NCBI Taxonomy" id="2763659"/>
    <lineage>
        <taxon>Bacteria</taxon>
        <taxon>Bacillati</taxon>
        <taxon>Bacillota</taxon>
        <taxon>Clostridia</taxon>
        <taxon>Eubacteriales</taxon>
        <taxon>Oscillospiraceae</taxon>
        <taxon>Fumia</taxon>
    </lineage>
</organism>
<dbReference type="EMBL" id="JACRSV010000001">
    <property type="protein sequence ID" value="MBC8558992.1"/>
    <property type="molecule type" value="Genomic_DNA"/>
</dbReference>
<evidence type="ECO:0000259" key="2">
    <source>
        <dbReference type="Pfam" id="PF01408"/>
    </source>
</evidence>
<name>A0A926I6N6_9FIRM</name>
<dbReference type="Gene3D" id="3.40.50.720">
    <property type="entry name" value="NAD(P)-binding Rossmann-like Domain"/>
    <property type="match status" value="1"/>
</dbReference>
<dbReference type="Pfam" id="PF01408">
    <property type="entry name" value="GFO_IDH_MocA"/>
    <property type="match status" value="1"/>
</dbReference>
<evidence type="ECO:0000256" key="1">
    <source>
        <dbReference type="ARBA" id="ARBA00023002"/>
    </source>
</evidence>
<dbReference type="InterPro" id="IPR036291">
    <property type="entry name" value="NAD(P)-bd_dom_sf"/>
</dbReference>
<reference evidence="4" key="1">
    <citation type="submission" date="2020-08" db="EMBL/GenBank/DDBJ databases">
        <title>Genome public.</title>
        <authorList>
            <person name="Liu C."/>
            <person name="Sun Q."/>
        </authorList>
    </citation>
    <scope>NUCLEOTIDE SEQUENCE</scope>
    <source>
        <strain evidence="4">NSJ-33</strain>
    </source>
</reference>
<comment type="caution">
    <text evidence="4">The sequence shown here is derived from an EMBL/GenBank/DDBJ whole genome shotgun (WGS) entry which is preliminary data.</text>
</comment>
<dbReference type="InterPro" id="IPR050463">
    <property type="entry name" value="Gfo/Idh/MocA_oxidrdct_glycsds"/>
</dbReference>
<protein>
    <submittedName>
        <fullName evidence="4">Gfo/Idh/MocA family oxidoreductase</fullName>
    </submittedName>
</protein>
<gene>
    <name evidence="4" type="ORF">H8710_02795</name>
</gene>
<dbReference type="SUPFAM" id="SSF51735">
    <property type="entry name" value="NAD(P)-binding Rossmann-fold domains"/>
    <property type="match status" value="1"/>
</dbReference>
<accession>A0A926I6N6</accession>
<dbReference type="Gene3D" id="3.30.360.10">
    <property type="entry name" value="Dihydrodipicolinate Reductase, domain 2"/>
    <property type="match status" value="1"/>
</dbReference>
<dbReference type="PANTHER" id="PTHR43818">
    <property type="entry name" value="BCDNA.GH03377"/>
    <property type="match status" value="1"/>
</dbReference>